<dbReference type="FunFam" id="3.40.50.2300:FF:000021">
    <property type="entry name" value="Two-component system response regulator KdpE"/>
    <property type="match status" value="1"/>
</dbReference>
<dbReference type="CDD" id="cd00383">
    <property type="entry name" value="trans_reg_C"/>
    <property type="match status" value="1"/>
</dbReference>
<dbReference type="InterPro" id="IPR016032">
    <property type="entry name" value="Sig_transdc_resp-reg_C-effctor"/>
</dbReference>
<keyword evidence="13" id="KW-1185">Reference proteome</keyword>
<keyword evidence="5" id="KW-0805">Transcription regulation</keyword>
<gene>
    <name evidence="12" type="ORF">GGR36_000550</name>
</gene>
<dbReference type="PROSITE" id="PS50110">
    <property type="entry name" value="RESPONSE_REGULATORY"/>
    <property type="match status" value="1"/>
</dbReference>
<dbReference type="InterPro" id="IPR039420">
    <property type="entry name" value="WalR-like"/>
</dbReference>
<feature type="modified residue" description="4-aspartylphosphate" evidence="8">
    <location>
        <position position="52"/>
    </location>
</feature>
<evidence type="ECO:0000259" key="11">
    <source>
        <dbReference type="PROSITE" id="PS51755"/>
    </source>
</evidence>
<comment type="caution">
    <text evidence="12">The sequence shown here is derived from an EMBL/GenBank/DDBJ whole genome shotgun (WGS) entry which is preliminary data.</text>
</comment>
<evidence type="ECO:0000256" key="3">
    <source>
        <dbReference type="ARBA" id="ARBA00022553"/>
    </source>
</evidence>
<keyword evidence="3 8" id="KW-0597">Phosphoprotein</keyword>
<evidence type="ECO:0000313" key="13">
    <source>
        <dbReference type="Proteomes" id="UP000561045"/>
    </source>
</evidence>
<feature type="domain" description="Response regulatory" evidence="10">
    <location>
        <begin position="3"/>
        <end position="116"/>
    </location>
</feature>
<dbReference type="Gene3D" id="1.10.10.10">
    <property type="entry name" value="Winged helix-like DNA-binding domain superfamily/Winged helix DNA-binding domain"/>
    <property type="match status" value="1"/>
</dbReference>
<keyword evidence="6 9" id="KW-0238">DNA-binding</keyword>
<keyword evidence="7" id="KW-0804">Transcription</keyword>
<dbReference type="GO" id="GO:0042802">
    <property type="term" value="F:identical protein binding"/>
    <property type="evidence" value="ECO:0007669"/>
    <property type="project" value="UniProtKB-ARBA"/>
</dbReference>
<sequence length="224" mass="25069">MSRILIIDDEPAIADTLAYVLRSEGHLVRHVKDAAGALNVLQEDPPDLALVDVGLPDLSGFELVRRIRAFSMLPVIFLTARSDEIDRVTGFELGADDYVVKPFSPREVAGRVRAILRRAGAATAPQSAPTAEFRVIEPEARIEYRGQTLALTRFEYRLLLHLLRAPRRVFSREQLLDAVWGNERDSTDRTVDTHIKTLRAKLRDVAPDADPIQTHRGLGYSVQP</sequence>
<dbReference type="GO" id="GO:0000156">
    <property type="term" value="F:phosphorelay response regulator activity"/>
    <property type="evidence" value="ECO:0007669"/>
    <property type="project" value="TreeGrafter"/>
</dbReference>
<proteinExistence type="predicted"/>
<evidence type="ECO:0000256" key="6">
    <source>
        <dbReference type="ARBA" id="ARBA00023125"/>
    </source>
</evidence>
<protein>
    <submittedName>
        <fullName evidence="12">Two-component system catabolic regulation response regulator CreB</fullName>
    </submittedName>
</protein>
<dbReference type="SUPFAM" id="SSF52172">
    <property type="entry name" value="CheY-like"/>
    <property type="match status" value="1"/>
</dbReference>
<dbReference type="PANTHER" id="PTHR48111">
    <property type="entry name" value="REGULATOR OF RPOS"/>
    <property type="match status" value="1"/>
</dbReference>
<evidence type="ECO:0000256" key="8">
    <source>
        <dbReference type="PROSITE-ProRule" id="PRU00169"/>
    </source>
</evidence>
<dbReference type="Pfam" id="PF00486">
    <property type="entry name" value="Trans_reg_C"/>
    <property type="match status" value="1"/>
</dbReference>
<dbReference type="Proteomes" id="UP000561045">
    <property type="component" value="Unassembled WGS sequence"/>
</dbReference>
<dbReference type="SMART" id="SM00862">
    <property type="entry name" value="Trans_reg_C"/>
    <property type="match status" value="1"/>
</dbReference>
<dbReference type="AlphaFoldDB" id="A0A840BI32"/>
<evidence type="ECO:0000256" key="7">
    <source>
        <dbReference type="ARBA" id="ARBA00023163"/>
    </source>
</evidence>
<evidence type="ECO:0000256" key="1">
    <source>
        <dbReference type="ARBA" id="ARBA00004496"/>
    </source>
</evidence>
<dbReference type="NCBIfam" id="NF008296">
    <property type="entry name" value="PRK11083.1"/>
    <property type="match status" value="1"/>
</dbReference>
<evidence type="ECO:0000256" key="5">
    <source>
        <dbReference type="ARBA" id="ARBA00023015"/>
    </source>
</evidence>
<dbReference type="CDD" id="cd17574">
    <property type="entry name" value="REC_OmpR"/>
    <property type="match status" value="1"/>
</dbReference>
<dbReference type="PROSITE" id="PS51755">
    <property type="entry name" value="OMPR_PHOB"/>
    <property type="match status" value="1"/>
</dbReference>
<feature type="domain" description="OmpR/PhoB-type" evidence="11">
    <location>
        <begin position="125"/>
        <end position="224"/>
    </location>
</feature>
<evidence type="ECO:0000256" key="2">
    <source>
        <dbReference type="ARBA" id="ARBA00022490"/>
    </source>
</evidence>
<dbReference type="InterPro" id="IPR001867">
    <property type="entry name" value="OmpR/PhoB-type_DNA-bd"/>
</dbReference>
<dbReference type="InterPro" id="IPR001789">
    <property type="entry name" value="Sig_transdc_resp-reg_receiver"/>
</dbReference>
<organism evidence="12 13">
    <name type="scientific">Niveibacterium umoris</name>
    <dbReference type="NCBI Taxonomy" id="1193620"/>
    <lineage>
        <taxon>Bacteria</taxon>
        <taxon>Pseudomonadati</taxon>
        <taxon>Pseudomonadota</taxon>
        <taxon>Betaproteobacteria</taxon>
        <taxon>Rhodocyclales</taxon>
        <taxon>Rhodocyclaceae</taxon>
        <taxon>Niveibacterium</taxon>
    </lineage>
</organism>
<evidence type="ECO:0000313" key="12">
    <source>
        <dbReference type="EMBL" id="MBB4011242.1"/>
    </source>
</evidence>
<dbReference type="EMBL" id="JACIET010000001">
    <property type="protein sequence ID" value="MBB4011242.1"/>
    <property type="molecule type" value="Genomic_DNA"/>
</dbReference>
<dbReference type="SMART" id="SM00448">
    <property type="entry name" value="REC"/>
    <property type="match status" value="1"/>
</dbReference>
<keyword evidence="2" id="KW-0963">Cytoplasm</keyword>
<accession>A0A840BI32</accession>
<reference evidence="12 13" key="1">
    <citation type="submission" date="2020-08" db="EMBL/GenBank/DDBJ databases">
        <title>Genomic Encyclopedia of Type Strains, Phase IV (KMG-IV): sequencing the most valuable type-strain genomes for metagenomic binning, comparative biology and taxonomic classification.</title>
        <authorList>
            <person name="Goeker M."/>
        </authorList>
    </citation>
    <scope>NUCLEOTIDE SEQUENCE [LARGE SCALE GENOMIC DNA]</scope>
    <source>
        <strain evidence="12 13">DSM 106739</strain>
    </source>
</reference>
<dbReference type="Gene3D" id="6.10.250.690">
    <property type="match status" value="1"/>
</dbReference>
<dbReference type="GO" id="GO:0045893">
    <property type="term" value="P:positive regulation of DNA-templated transcription"/>
    <property type="evidence" value="ECO:0007669"/>
    <property type="project" value="UniProtKB-ARBA"/>
</dbReference>
<dbReference type="GO" id="GO:0005829">
    <property type="term" value="C:cytosol"/>
    <property type="evidence" value="ECO:0007669"/>
    <property type="project" value="TreeGrafter"/>
</dbReference>
<dbReference type="GO" id="GO:0000987">
    <property type="term" value="F:cis-regulatory region sequence-specific DNA binding"/>
    <property type="evidence" value="ECO:0007669"/>
    <property type="project" value="UniProtKB-ARBA"/>
</dbReference>
<comment type="subcellular location">
    <subcellularLocation>
        <location evidence="1">Cytoplasm</location>
    </subcellularLocation>
</comment>
<dbReference type="SUPFAM" id="SSF46894">
    <property type="entry name" value="C-terminal effector domain of the bipartite response regulators"/>
    <property type="match status" value="1"/>
</dbReference>
<dbReference type="PANTHER" id="PTHR48111:SF6">
    <property type="entry name" value="TRANSCRIPTIONAL REGULATORY PROTEIN CREB"/>
    <property type="match status" value="1"/>
</dbReference>
<name>A0A840BI32_9RHOO</name>
<dbReference type="Gene3D" id="3.40.50.2300">
    <property type="match status" value="1"/>
</dbReference>
<evidence type="ECO:0000259" key="10">
    <source>
        <dbReference type="PROSITE" id="PS50110"/>
    </source>
</evidence>
<dbReference type="Pfam" id="PF00072">
    <property type="entry name" value="Response_reg"/>
    <property type="match status" value="1"/>
</dbReference>
<dbReference type="RefSeq" id="WP_183631629.1">
    <property type="nucleotide sequence ID" value="NZ_BAABLE010000011.1"/>
</dbReference>
<dbReference type="GO" id="GO:0032993">
    <property type="term" value="C:protein-DNA complex"/>
    <property type="evidence" value="ECO:0007669"/>
    <property type="project" value="TreeGrafter"/>
</dbReference>
<evidence type="ECO:0000256" key="4">
    <source>
        <dbReference type="ARBA" id="ARBA00023012"/>
    </source>
</evidence>
<keyword evidence="4" id="KW-0902">Two-component regulatory system</keyword>
<evidence type="ECO:0000256" key="9">
    <source>
        <dbReference type="PROSITE-ProRule" id="PRU01091"/>
    </source>
</evidence>
<dbReference type="InterPro" id="IPR036388">
    <property type="entry name" value="WH-like_DNA-bd_sf"/>
</dbReference>
<feature type="DNA-binding region" description="OmpR/PhoB-type" evidence="9">
    <location>
        <begin position="125"/>
        <end position="224"/>
    </location>
</feature>
<dbReference type="InterPro" id="IPR011006">
    <property type="entry name" value="CheY-like_superfamily"/>
</dbReference>